<dbReference type="EMBL" id="CM042063">
    <property type="protein sequence ID" value="KAI3667116.1"/>
    <property type="molecule type" value="Genomic_DNA"/>
</dbReference>
<evidence type="ECO:0000313" key="2">
    <source>
        <dbReference type="Proteomes" id="UP001055879"/>
    </source>
</evidence>
<comment type="caution">
    <text evidence="1">The sequence shown here is derived from an EMBL/GenBank/DDBJ whole genome shotgun (WGS) entry which is preliminary data.</text>
</comment>
<gene>
    <name evidence="1" type="ORF">L6452_42164</name>
</gene>
<reference evidence="1 2" key="2">
    <citation type="journal article" date="2022" name="Mol. Ecol. Resour.">
        <title>The genomes of chicory, endive, great burdock and yacon provide insights into Asteraceae paleo-polyploidization history and plant inulin production.</title>
        <authorList>
            <person name="Fan W."/>
            <person name="Wang S."/>
            <person name="Wang H."/>
            <person name="Wang A."/>
            <person name="Jiang F."/>
            <person name="Liu H."/>
            <person name="Zhao H."/>
            <person name="Xu D."/>
            <person name="Zhang Y."/>
        </authorList>
    </citation>
    <scope>NUCLEOTIDE SEQUENCE [LARGE SCALE GENOMIC DNA]</scope>
    <source>
        <strain evidence="2">cv. Niubang</strain>
    </source>
</reference>
<accession>A0ACB8XIN4</accession>
<organism evidence="1 2">
    <name type="scientific">Arctium lappa</name>
    <name type="common">Greater burdock</name>
    <name type="synonym">Lappa major</name>
    <dbReference type="NCBI Taxonomy" id="4217"/>
    <lineage>
        <taxon>Eukaryota</taxon>
        <taxon>Viridiplantae</taxon>
        <taxon>Streptophyta</taxon>
        <taxon>Embryophyta</taxon>
        <taxon>Tracheophyta</taxon>
        <taxon>Spermatophyta</taxon>
        <taxon>Magnoliopsida</taxon>
        <taxon>eudicotyledons</taxon>
        <taxon>Gunneridae</taxon>
        <taxon>Pentapetalae</taxon>
        <taxon>asterids</taxon>
        <taxon>campanulids</taxon>
        <taxon>Asterales</taxon>
        <taxon>Asteraceae</taxon>
        <taxon>Carduoideae</taxon>
        <taxon>Cardueae</taxon>
        <taxon>Arctiinae</taxon>
        <taxon>Arctium</taxon>
    </lineage>
</organism>
<evidence type="ECO:0000313" key="1">
    <source>
        <dbReference type="EMBL" id="KAI3667116.1"/>
    </source>
</evidence>
<keyword evidence="2" id="KW-1185">Reference proteome</keyword>
<protein>
    <submittedName>
        <fullName evidence="1">Uncharacterized protein</fullName>
    </submittedName>
</protein>
<sequence>MEKLPTVKHEKKSQKSSKKKPVKVVYISNPMKIKATPSEFRAVVQQLTGQYATSPPPEELTGVPNKEAGFAGSGHDFGHHQEKWQRKSTSMDARFTTGSDLSYEYCCREDQVMDDLITPQMLESFSPLLPFDFESS</sequence>
<reference evidence="2" key="1">
    <citation type="journal article" date="2022" name="Mol. Ecol. Resour.">
        <title>The genomes of chicory, endive, great burdock and yacon provide insights into Asteraceae palaeo-polyploidization history and plant inulin production.</title>
        <authorList>
            <person name="Fan W."/>
            <person name="Wang S."/>
            <person name="Wang H."/>
            <person name="Wang A."/>
            <person name="Jiang F."/>
            <person name="Liu H."/>
            <person name="Zhao H."/>
            <person name="Xu D."/>
            <person name="Zhang Y."/>
        </authorList>
    </citation>
    <scope>NUCLEOTIDE SEQUENCE [LARGE SCALE GENOMIC DNA]</scope>
    <source>
        <strain evidence="2">cv. Niubang</strain>
    </source>
</reference>
<name>A0ACB8XIN4_ARCLA</name>
<proteinExistence type="predicted"/>
<dbReference type="Proteomes" id="UP001055879">
    <property type="component" value="Linkage Group LG17"/>
</dbReference>